<evidence type="ECO:0000313" key="8">
    <source>
        <dbReference type="EMBL" id="AOW79483.1"/>
    </source>
</evidence>
<evidence type="ECO:0000256" key="4">
    <source>
        <dbReference type="ARBA" id="ARBA00022692"/>
    </source>
</evidence>
<dbReference type="GO" id="GO:0005345">
    <property type="term" value="F:purine nucleobase transmembrane transporter activity"/>
    <property type="evidence" value="ECO:0007669"/>
    <property type="project" value="TreeGrafter"/>
</dbReference>
<dbReference type="STRING" id="1873524.HSR6_0268"/>
<dbReference type="Pfam" id="PF00860">
    <property type="entry name" value="Xan_ur_permease"/>
    <property type="match status" value="1"/>
</dbReference>
<dbReference type="KEGG" id="halh:HTSR_0282"/>
<evidence type="ECO:0000256" key="1">
    <source>
        <dbReference type="ARBA" id="ARBA00004127"/>
    </source>
</evidence>
<feature type="transmembrane region" description="Helical" evidence="7">
    <location>
        <begin position="275"/>
        <end position="300"/>
    </location>
</feature>
<sequence length="472" mass="49498">MSRYFDLDGRGSDLRTESIAGLTTFLTMSYIIVVNPALLSIVISPEGVSDVRVFQMLAVVTILASVAGMLVMAFYADLPFGLAPGMGLNAFFVTVVLSPTLNITWQTALAAVFVEGIVFVALTLVGAREYVINLFPEPVKLGVGAGIGLFLASIGLQFMRITAVDPDDMMTLSPVLAQDPVAIIAVIGILLTFFLYVKGIRGAIVLGILSTAVMGYVAGALGFEPFSGTLPKEGQILAPNVTLAPGIDQITYGAAAYDITPLVGAFIDGIQGVEAVTFAFVVFTFFFVDFFDTAGTLTGLGQEAGYLDEDGDFPEMNKPLMADAVGTTIGSILGTSTVTTFVESSTGIEEGGRTGLTALVIAALFLLALVFVPLVGAIPSFAPYVALVIVAVFMVRNVTEIKWEDPAHAIPATLTIALMPLTSSIATGIAAGLVSYPIVKGAQGEVSDVRLGQWALAALVLLYYFVRTNALV</sequence>
<feature type="transmembrane region" description="Helical" evidence="7">
    <location>
        <begin position="203"/>
        <end position="223"/>
    </location>
</feature>
<dbReference type="InterPro" id="IPR045018">
    <property type="entry name" value="Azg-like"/>
</dbReference>
<evidence type="ECO:0000256" key="7">
    <source>
        <dbReference type="SAM" id="Phobius"/>
    </source>
</evidence>
<name>A0A1D8S2C3_9EURY</name>
<dbReference type="GO" id="GO:0005886">
    <property type="term" value="C:plasma membrane"/>
    <property type="evidence" value="ECO:0007669"/>
    <property type="project" value="TreeGrafter"/>
</dbReference>
<dbReference type="GO" id="GO:0012505">
    <property type="term" value="C:endomembrane system"/>
    <property type="evidence" value="ECO:0007669"/>
    <property type="project" value="UniProtKB-SubCell"/>
</dbReference>
<comment type="similarity">
    <text evidence="2">Belongs to the nucleobase:cation symporter-2 (NCS2) (TC 2.A.40) family. Azg-like subfamily.</text>
</comment>
<reference evidence="8 9" key="1">
    <citation type="submission" date="2016-06" db="EMBL/GenBank/DDBJ databases">
        <title>Discovery of anaerobic lithoheterotrophic haloarchaeon capable of sulfur respiration by hydrogen and formate.</title>
        <authorList>
            <person name="Sorokin D.Y."/>
            <person name="Kublanov I.V."/>
            <person name="Roman P."/>
            <person name="Sinninghe Damste J.S."/>
            <person name="Golyshin P.N."/>
            <person name="Rojo D."/>
            <person name="Ciordia S."/>
            <person name="Mena Md.C."/>
            <person name="Ferrer M."/>
            <person name="Smedile F."/>
            <person name="Messina E."/>
            <person name="La Cono V."/>
            <person name="Yakimov M.M."/>
        </authorList>
    </citation>
    <scope>NUCLEOTIDE SEQUENCE [LARGE SCALE GENOMIC DNA]</scope>
    <source>
        <strain evidence="8 9">HTSR1</strain>
    </source>
</reference>
<dbReference type="Proteomes" id="UP000185608">
    <property type="component" value="Chromosome"/>
</dbReference>
<dbReference type="EMBL" id="CP016070">
    <property type="protein sequence ID" value="AOW79483.1"/>
    <property type="molecule type" value="Genomic_DNA"/>
</dbReference>
<dbReference type="InterPro" id="IPR006043">
    <property type="entry name" value="NCS2"/>
</dbReference>
<evidence type="ECO:0000313" key="9">
    <source>
        <dbReference type="Proteomes" id="UP000185608"/>
    </source>
</evidence>
<evidence type="ECO:0000256" key="3">
    <source>
        <dbReference type="ARBA" id="ARBA00022448"/>
    </source>
</evidence>
<keyword evidence="4 7" id="KW-0812">Transmembrane</keyword>
<feature type="transmembrane region" description="Helical" evidence="7">
    <location>
        <begin position="56"/>
        <end position="76"/>
    </location>
</feature>
<feature type="transmembrane region" description="Helical" evidence="7">
    <location>
        <begin position="180"/>
        <end position="197"/>
    </location>
</feature>
<dbReference type="AlphaFoldDB" id="A0A1D8S2C3"/>
<organism evidence="8 9">
    <name type="scientific">Halodesulfurarchaeum formicicum</name>
    <dbReference type="NCBI Taxonomy" id="1873524"/>
    <lineage>
        <taxon>Archaea</taxon>
        <taxon>Methanobacteriati</taxon>
        <taxon>Methanobacteriota</taxon>
        <taxon>Stenosarchaea group</taxon>
        <taxon>Halobacteria</taxon>
        <taxon>Halobacteriales</taxon>
        <taxon>Halobacteriaceae</taxon>
        <taxon>Halodesulfurarchaeum</taxon>
    </lineage>
</organism>
<gene>
    <name evidence="8" type="ORF">HTSR_0282</name>
</gene>
<feature type="transmembrane region" description="Helical" evidence="7">
    <location>
        <begin position="381"/>
        <end position="398"/>
    </location>
</feature>
<feature type="transmembrane region" description="Helical" evidence="7">
    <location>
        <begin position="451"/>
        <end position="466"/>
    </location>
</feature>
<feature type="transmembrane region" description="Helical" evidence="7">
    <location>
        <begin position="139"/>
        <end position="159"/>
    </location>
</feature>
<keyword evidence="6 7" id="KW-0472">Membrane</keyword>
<dbReference type="PANTHER" id="PTHR43337:SF1">
    <property type="entry name" value="XANTHINE_URACIL PERMEASE C887.17-RELATED"/>
    <property type="match status" value="1"/>
</dbReference>
<feature type="transmembrane region" description="Helical" evidence="7">
    <location>
        <begin position="20"/>
        <end position="44"/>
    </location>
</feature>
<feature type="transmembrane region" description="Helical" evidence="7">
    <location>
        <begin position="108"/>
        <end position="127"/>
    </location>
</feature>
<evidence type="ECO:0000256" key="5">
    <source>
        <dbReference type="ARBA" id="ARBA00022989"/>
    </source>
</evidence>
<feature type="transmembrane region" description="Helical" evidence="7">
    <location>
        <begin position="354"/>
        <end position="375"/>
    </location>
</feature>
<keyword evidence="5 7" id="KW-1133">Transmembrane helix</keyword>
<evidence type="ECO:0000256" key="6">
    <source>
        <dbReference type="ARBA" id="ARBA00023136"/>
    </source>
</evidence>
<dbReference type="PANTHER" id="PTHR43337">
    <property type="entry name" value="XANTHINE/URACIL PERMEASE C887.17-RELATED"/>
    <property type="match status" value="1"/>
</dbReference>
<keyword evidence="3" id="KW-0813">Transport</keyword>
<evidence type="ECO:0000256" key="2">
    <source>
        <dbReference type="ARBA" id="ARBA00005697"/>
    </source>
</evidence>
<proteinExistence type="inferred from homology"/>
<protein>
    <submittedName>
        <fullName evidence="8">Xanthine/uracil permease family transport protein</fullName>
    </submittedName>
</protein>
<accession>A0A1D8S2C3</accession>
<comment type="subcellular location">
    <subcellularLocation>
        <location evidence="1">Endomembrane system</location>
        <topology evidence="1">Multi-pass membrane protein</topology>
    </subcellularLocation>
</comment>
<feature type="transmembrane region" description="Helical" evidence="7">
    <location>
        <begin position="82"/>
        <end position="101"/>
    </location>
</feature>
<dbReference type="PATRIC" id="fig|1855411.3.peg.278"/>
<feature type="transmembrane region" description="Helical" evidence="7">
    <location>
        <begin position="410"/>
        <end position="439"/>
    </location>
</feature>
<feature type="transmembrane region" description="Helical" evidence="7">
    <location>
        <begin position="320"/>
        <end position="342"/>
    </location>
</feature>